<feature type="transmembrane region" description="Helical" evidence="1">
    <location>
        <begin position="83"/>
        <end position="105"/>
    </location>
</feature>
<sequence>MNVAAERTERFLIISLAIGFIVQQLTHLAWMPWVLGVIVFTTIIVLLPKIRGITMILSAAFLVTGIGILWVQRAPVQTWLDAAAVNITLVTLFVFAPLFGIPVRSPRFVEALKWLYRTRVKGKGSFFIASQLLTQILAVFLNVGSISVVYHLASIHPSSRSWRILGNALNRGFAAAIYWSPYFAAMALVTSALKLAWIDLLPYVLGFSLLSFVLSFLVELPFLMDRGDASREVAAGSEAEEGAADEAAKGESVLRSRLWQLALYLILAIIIVLSMEQLLPLPIVIITVFAAVLYPLIWCLLSRSFDAYKQGATDHFVRALPSLKKEITLFLTAGFFSGAIAQTGLGAAIPALLAAVPLPLPIVFTISAMLLVFGTSLIGSHPIIVVTILATTVDPASVGISPLFFGVLLLGSWGISNTISPAAAVNNLISSLLKRDVLELAFKNYKFAALLLILLPIYLFLVNV</sequence>
<keyword evidence="1" id="KW-0472">Membrane</keyword>
<feature type="transmembrane region" description="Helical" evidence="1">
    <location>
        <begin position="281"/>
        <end position="301"/>
    </location>
</feature>
<protein>
    <submittedName>
        <fullName evidence="2">Uncharacterized protein</fullName>
    </submittedName>
</protein>
<reference evidence="2" key="1">
    <citation type="journal article" date="2014" name="Int. J. Syst. Evol. Microbiol.">
        <title>Complete genome sequence of Corynebacterium casei LMG S-19264T (=DSM 44701T), isolated from a smear-ripened cheese.</title>
        <authorList>
            <consortium name="US DOE Joint Genome Institute (JGI-PGF)"/>
            <person name="Walter F."/>
            <person name="Albersmeier A."/>
            <person name="Kalinowski J."/>
            <person name="Ruckert C."/>
        </authorList>
    </citation>
    <scope>NUCLEOTIDE SEQUENCE</scope>
    <source>
        <strain evidence="2">CGMCC 1.12987</strain>
    </source>
</reference>
<feature type="transmembrane region" description="Helical" evidence="1">
    <location>
        <begin position="53"/>
        <end position="71"/>
    </location>
</feature>
<keyword evidence="3" id="KW-1185">Reference proteome</keyword>
<reference evidence="2" key="2">
    <citation type="submission" date="2020-09" db="EMBL/GenBank/DDBJ databases">
        <authorList>
            <person name="Sun Q."/>
            <person name="Zhou Y."/>
        </authorList>
    </citation>
    <scope>NUCLEOTIDE SEQUENCE</scope>
    <source>
        <strain evidence="2">CGMCC 1.12987</strain>
    </source>
</reference>
<name>A0A917FMT8_9BACL</name>
<dbReference type="Proteomes" id="UP000644756">
    <property type="component" value="Unassembled WGS sequence"/>
</dbReference>
<feature type="transmembrane region" description="Helical" evidence="1">
    <location>
        <begin position="327"/>
        <end position="356"/>
    </location>
</feature>
<feature type="transmembrane region" description="Helical" evidence="1">
    <location>
        <begin position="125"/>
        <end position="152"/>
    </location>
</feature>
<keyword evidence="1" id="KW-1133">Transmembrane helix</keyword>
<feature type="transmembrane region" description="Helical" evidence="1">
    <location>
        <begin position="173"/>
        <end position="197"/>
    </location>
</feature>
<organism evidence="2 3">
    <name type="scientific">Paenibacillus abyssi</name>
    <dbReference type="NCBI Taxonomy" id="1340531"/>
    <lineage>
        <taxon>Bacteria</taxon>
        <taxon>Bacillati</taxon>
        <taxon>Bacillota</taxon>
        <taxon>Bacilli</taxon>
        <taxon>Bacillales</taxon>
        <taxon>Paenibacillaceae</taxon>
        <taxon>Paenibacillus</taxon>
    </lineage>
</organism>
<evidence type="ECO:0000256" key="1">
    <source>
        <dbReference type="SAM" id="Phobius"/>
    </source>
</evidence>
<feature type="transmembrane region" description="Helical" evidence="1">
    <location>
        <begin position="362"/>
        <end position="391"/>
    </location>
</feature>
<dbReference type="RefSeq" id="WP_188529581.1">
    <property type="nucleotide sequence ID" value="NZ_BMGR01000003.1"/>
</dbReference>
<evidence type="ECO:0000313" key="3">
    <source>
        <dbReference type="Proteomes" id="UP000644756"/>
    </source>
</evidence>
<evidence type="ECO:0000313" key="2">
    <source>
        <dbReference type="EMBL" id="GGF94525.1"/>
    </source>
</evidence>
<feature type="transmembrane region" description="Helical" evidence="1">
    <location>
        <begin position="445"/>
        <end position="462"/>
    </location>
</feature>
<proteinExistence type="predicted"/>
<dbReference type="PRINTS" id="PR00173">
    <property type="entry name" value="EDTRNSPORT"/>
</dbReference>
<gene>
    <name evidence="2" type="ORF">GCM10010916_09840</name>
</gene>
<dbReference type="AlphaFoldDB" id="A0A917FMT8"/>
<feature type="transmembrane region" description="Helical" evidence="1">
    <location>
        <begin position="403"/>
        <end position="425"/>
    </location>
</feature>
<feature type="transmembrane region" description="Helical" evidence="1">
    <location>
        <begin position="258"/>
        <end position="275"/>
    </location>
</feature>
<accession>A0A917FMT8</accession>
<feature type="transmembrane region" description="Helical" evidence="1">
    <location>
        <begin position="203"/>
        <end position="223"/>
    </location>
</feature>
<dbReference type="EMBL" id="BMGR01000003">
    <property type="protein sequence ID" value="GGF94525.1"/>
    <property type="molecule type" value="Genomic_DNA"/>
</dbReference>
<keyword evidence="1" id="KW-0812">Transmembrane</keyword>
<comment type="caution">
    <text evidence="2">The sequence shown here is derived from an EMBL/GenBank/DDBJ whole genome shotgun (WGS) entry which is preliminary data.</text>
</comment>